<keyword evidence="3" id="KW-1185">Reference proteome</keyword>
<evidence type="ECO:0000259" key="1">
    <source>
        <dbReference type="Pfam" id="PF01936"/>
    </source>
</evidence>
<feature type="domain" description="NYN" evidence="1">
    <location>
        <begin position="7"/>
        <end position="171"/>
    </location>
</feature>
<dbReference type="Proteomes" id="UP001500454">
    <property type="component" value="Unassembled WGS sequence"/>
</dbReference>
<evidence type="ECO:0000313" key="2">
    <source>
        <dbReference type="EMBL" id="GAA4373169.1"/>
    </source>
</evidence>
<dbReference type="Pfam" id="PF01936">
    <property type="entry name" value="NYN"/>
    <property type="match status" value="1"/>
</dbReference>
<dbReference type="RefSeq" id="WP_345220797.1">
    <property type="nucleotide sequence ID" value="NZ_BAABHA010000001.1"/>
</dbReference>
<dbReference type="PANTHER" id="PTHR35458:SF8">
    <property type="entry name" value="SLR0650 PROTEIN"/>
    <property type="match status" value="1"/>
</dbReference>
<comment type="caution">
    <text evidence="2">The sequence shown here is derived from an EMBL/GenBank/DDBJ whole genome shotgun (WGS) entry which is preliminary data.</text>
</comment>
<gene>
    <name evidence="2" type="ORF">GCM10023186_03450</name>
</gene>
<reference evidence="3" key="1">
    <citation type="journal article" date="2019" name="Int. J. Syst. Evol. Microbiol.">
        <title>The Global Catalogue of Microorganisms (GCM) 10K type strain sequencing project: providing services to taxonomists for standard genome sequencing and annotation.</title>
        <authorList>
            <consortium name="The Broad Institute Genomics Platform"/>
            <consortium name="The Broad Institute Genome Sequencing Center for Infectious Disease"/>
            <person name="Wu L."/>
            <person name="Ma J."/>
        </authorList>
    </citation>
    <scope>NUCLEOTIDE SEQUENCE [LARGE SCALE GENOMIC DNA]</scope>
    <source>
        <strain evidence="3">JCM 17924</strain>
    </source>
</reference>
<name>A0ABP8IUE3_9BACT</name>
<proteinExistence type="predicted"/>
<dbReference type="InterPro" id="IPR047140">
    <property type="entry name" value="LabA"/>
</dbReference>
<dbReference type="EMBL" id="BAABHA010000001">
    <property type="protein sequence ID" value="GAA4373169.1"/>
    <property type="molecule type" value="Genomic_DNA"/>
</dbReference>
<organism evidence="2 3">
    <name type="scientific">Hymenobacter koreensis</name>
    <dbReference type="NCBI Taxonomy" id="1084523"/>
    <lineage>
        <taxon>Bacteria</taxon>
        <taxon>Pseudomonadati</taxon>
        <taxon>Bacteroidota</taxon>
        <taxon>Cytophagia</taxon>
        <taxon>Cytophagales</taxon>
        <taxon>Hymenobacteraceae</taxon>
        <taxon>Hymenobacter</taxon>
    </lineage>
</organism>
<dbReference type="InterPro" id="IPR021139">
    <property type="entry name" value="NYN"/>
</dbReference>
<evidence type="ECO:0000313" key="3">
    <source>
        <dbReference type="Proteomes" id="UP001500454"/>
    </source>
</evidence>
<dbReference type="Gene3D" id="3.40.50.1010">
    <property type="entry name" value="5'-nuclease"/>
    <property type="match status" value="1"/>
</dbReference>
<accession>A0ABP8IUE3</accession>
<sequence length="189" mass="21085">MPKTIWLIDGAYLLKSSAAHGKFDYIKLKNELEEINGGEFKEIYYLNSVKDSSAAQQNAFHNWLKSAPPTGPKMRVKLYGLKEMSVRCGECGQTTARPVQKGVDVGIATLIIKLASQNQYDRLLLSAGDGDFEDAIDYVKSELHKEIWLAGFSGNVSPDLQSYADKVIWLEKHWDRIGMGNSPVADETE</sequence>
<protein>
    <submittedName>
        <fullName evidence="2">NYN domain-containing protein</fullName>
    </submittedName>
</protein>
<dbReference type="PANTHER" id="PTHR35458">
    <property type="entry name" value="SLR0755 PROTEIN"/>
    <property type="match status" value="1"/>
</dbReference>